<evidence type="ECO:0000259" key="4">
    <source>
        <dbReference type="Pfam" id="PF00561"/>
    </source>
</evidence>
<dbReference type="PANTHER" id="PTHR43248:SF25">
    <property type="entry name" value="AB HYDROLASE-1 DOMAIN-CONTAINING PROTEIN-RELATED"/>
    <property type="match status" value="1"/>
</dbReference>
<dbReference type="SUPFAM" id="SSF53474">
    <property type="entry name" value="alpha/beta-Hydrolases"/>
    <property type="match status" value="1"/>
</dbReference>
<dbReference type="PANTHER" id="PTHR43248">
    <property type="entry name" value="2-SUCCINYL-6-HYDROXY-2,4-CYCLOHEXADIENE-1-CARBOXYLATE SYNTHASE"/>
    <property type="match status" value="1"/>
</dbReference>
<dbReference type="Pfam" id="PF08386">
    <property type="entry name" value="Abhydrolase_4"/>
    <property type="match status" value="1"/>
</dbReference>
<dbReference type="InterPro" id="IPR029058">
    <property type="entry name" value="AB_hydrolase_fold"/>
</dbReference>
<sequence length="570" mass="61064">MPAVSIRNALWPLAALLVASTRTASLEKRQESLANFTWTSIDPSRDLQYHDCYNGYRCARLEVPLDWTNTNNTISSGVAIGIATLPAVVPDTDPSFGGTVLVNPGGPGGSGVEMVLLFGKYLQGILDGDKHYEILGFDPRGVGSSTPSSSCYANILNRVMDVVQQGGMPPVGLGDVGLNLNYQAAAGFGQLCGQQAGQESIFAHMSTASVARDMLEIVERVDAASNRARINSSVPRGANKKPLLQYLGVSYGTILGNTFASMYPERVGRMVLDSVADADDYISGTWRKNLDDTESVIDYFYQVCFDAGDACPLRQGQDQSAADVRRRVDAFIQTLETNPISVAQDGRVRLLTSYAVRSTIRQTVYSPVCGYEPLAIALANSVLKGNHTLILSGGGSLCTRIMPNHVPVDCSWCAEASFGILCGDSASLAAKDGRNVSWARKEVDFHQKQSSTAGEPWSRIPLSCVNWQFKPKYTFSGPFGSSVPVLLLSNRHDPATPLANAFTLSRRHNGSAVVVQESYGHSALLVSTSNCTADIVRKYFSTGQLPANGTSCAADCAVSIPFTACPGLIE</sequence>
<keyword evidence="7" id="KW-1185">Reference proteome</keyword>
<comment type="similarity">
    <text evidence="1">Belongs to the peptidase S33 family.</text>
</comment>
<organism evidence="6 7">
    <name type="scientific">Lasiosphaeria miniovina</name>
    <dbReference type="NCBI Taxonomy" id="1954250"/>
    <lineage>
        <taxon>Eukaryota</taxon>
        <taxon>Fungi</taxon>
        <taxon>Dikarya</taxon>
        <taxon>Ascomycota</taxon>
        <taxon>Pezizomycotina</taxon>
        <taxon>Sordariomycetes</taxon>
        <taxon>Sordariomycetidae</taxon>
        <taxon>Sordariales</taxon>
        <taxon>Lasiosphaeriaceae</taxon>
        <taxon>Lasiosphaeria</taxon>
    </lineage>
</organism>
<name>A0AA40AWM2_9PEZI</name>
<evidence type="ECO:0000313" key="7">
    <source>
        <dbReference type="Proteomes" id="UP001172101"/>
    </source>
</evidence>
<proteinExistence type="inferred from homology"/>
<feature type="signal peptide" evidence="3">
    <location>
        <begin position="1"/>
        <end position="25"/>
    </location>
</feature>
<reference evidence="6" key="1">
    <citation type="submission" date="2023-06" db="EMBL/GenBank/DDBJ databases">
        <title>Genome-scale phylogeny and comparative genomics of the fungal order Sordariales.</title>
        <authorList>
            <consortium name="Lawrence Berkeley National Laboratory"/>
            <person name="Hensen N."/>
            <person name="Bonometti L."/>
            <person name="Westerberg I."/>
            <person name="Brannstrom I.O."/>
            <person name="Guillou S."/>
            <person name="Cros-Aarteil S."/>
            <person name="Calhoun S."/>
            <person name="Haridas S."/>
            <person name="Kuo A."/>
            <person name="Mondo S."/>
            <person name="Pangilinan J."/>
            <person name="Riley R."/>
            <person name="LaButti K."/>
            <person name="Andreopoulos B."/>
            <person name="Lipzen A."/>
            <person name="Chen C."/>
            <person name="Yanf M."/>
            <person name="Daum C."/>
            <person name="Ng V."/>
            <person name="Clum A."/>
            <person name="Steindorff A."/>
            <person name="Ohm R."/>
            <person name="Martin F."/>
            <person name="Silar P."/>
            <person name="Natvig D."/>
            <person name="Lalanne C."/>
            <person name="Gautier V."/>
            <person name="Ament-velasquez S.L."/>
            <person name="Kruys A."/>
            <person name="Hutchinson M.I."/>
            <person name="Powell A.J."/>
            <person name="Barry K."/>
            <person name="Miller A.N."/>
            <person name="Grigoriev I.V."/>
            <person name="Debuchy R."/>
            <person name="Gladieux P."/>
            <person name="Thoren M.H."/>
            <person name="Johannesson H."/>
        </authorList>
    </citation>
    <scope>NUCLEOTIDE SEQUENCE</scope>
    <source>
        <strain evidence="6">SMH2392-1A</strain>
    </source>
</reference>
<evidence type="ECO:0000256" key="2">
    <source>
        <dbReference type="ARBA" id="ARBA00022801"/>
    </source>
</evidence>
<dbReference type="GO" id="GO:0016787">
    <property type="term" value="F:hydrolase activity"/>
    <property type="evidence" value="ECO:0007669"/>
    <property type="project" value="UniProtKB-KW"/>
</dbReference>
<evidence type="ECO:0000256" key="3">
    <source>
        <dbReference type="SAM" id="SignalP"/>
    </source>
</evidence>
<keyword evidence="2" id="KW-0378">Hydrolase</keyword>
<feature type="domain" description="AB hydrolase-1" evidence="4">
    <location>
        <begin position="99"/>
        <end position="275"/>
    </location>
</feature>
<dbReference type="AlphaFoldDB" id="A0AA40AWM2"/>
<evidence type="ECO:0000313" key="6">
    <source>
        <dbReference type="EMBL" id="KAK0723301.1"/>
    </source>
</evidence>
<accession>A0AA40AWM2</accession>
<feature type="chain" id="PRO_5041254720" evidence="3">
    <location>
        <begin position="26"/>
        <end position="570"/>
    </location>
</feature>
<dbReference type="Gene3D" id="3.40.50.1820">
    <property type="entry name" value="alpha/beta hydrolase"/>
    <property type="match status" value="1"/>
</dbReference>
<dbReference type="Pfam" id="PF00561">
    <property type="entry name" value="Abhydrolase_1"/>
    <property type="match status" value="1"/>
</dbReference>
<feature type="domain" description="Peptidase S33 tripeptidyl aminopeptidase-like C-terminal" evidence="5">
    <location>
        <begin position="452"/>
        <end position="552"/>
    </location>
</feature>
<dbReference type="InterPro" id="IPR051601">
    <property type="entry name" value="Serine_prot/Carboxylest_S33"/>
</dbReference>
<protein>
    <submittedName>
        <fullName evidence="6">TAP-like protein-domain-containing protein</fullName>
    </submittedName>
</protein>
<evidence type="ECO:0000259" key="5">
    <source>
        <dbReference type="Pfam" id="PF08386"/>
    </source>
</evidence>
<dbReference type="GeneID" id="85325058"/>
<dbReference type="RefSeq" id="XP_060299225.1">
    <property type="nucleotide sequence ID" value="XM_060441788.1"/>
</dbReference>
<evidence type="ECO:0000256" key="1">
    <source>
        <dbReference type="ARBA" id="ARBA00010088"/>
    </source>
</evidence>
<dbReference type="InterPro" id="IPR000073">
    <property type="entry name" value="AB_hydrolase_1"/>
</dbReference>
<dbReference type="EMBL" id="JAUIRO010000003">
    <property type="protein sequence ID" value="KAK0723301.1"/>
    <property type="molecule type" value="Genomic_DNA"/>
</dbReference>
<gene>
    <name evidence="6" type="ORF">B0T26DRAFT_706016</name>
</gene>
<keyword evidence="3" id="KW-0732">Signal</keyword>
<dbReference type="Proteomes" id="UP001172101">
    <property type="component" value="Unassembled WGS sequence"/>
</dbReference>
<comment type="caution">
    <text evidence="6">The sequence shown here is derived from an EMBL/GenBank/DDBJ whole genome shotgun (WGS) entry which is preliminary data.</text>
</comment>
<dbReference type="InterPro" id="IPR013595">
    <property type="entry name" value="Pept_S33_TAP-like_C"/>
</dbReference>